<feature type="domain" description="AB hydrolase-1" evidence="1">
    <location>
        <begin position="22"/>
        <end position="129"/>
    </location>
</feature>
<dbReference type="InterPro" id="IPR000073">
    <property type="entry name" value="AB_hydrolase_1"/>
</dbReference>
<dbReference type="EC" id="3.-.-.-" evidence="2"/>
<keyword evidence="2" id="KW-0378">Hydrolase</keyword>
<dbReference type="PANTHER" id="PTHR43798:SF33">
    <property type="entry name" value="HYDROLASE, PUTATIVE (AFU_ORTHOLOGUE AFUA_2G14860)-RELATED"/>
    <property type="match status" value="1"/>
</dbReference>
<dbReference type="InterPro" id="IPR029058">
    <property type="entry name" value="AB_hydrolase_fold"/>
</dbReference>
<accession>A0A4P2QWF3</accession>
<dbReference type="SUPFAM" id="SSF53474">
    <property type="entry name" value="alpha/beta-Hydrolases"/>
    <property type="match status" value="1"/>
</dbReference>
<reference evidence="2 3" key="1">
    <citation type="submission" date="2015-09" db="EMBL/GenBank/DDBJ databases">
        <title>Sorangium comparison.</title>
        <authorList>
            <person name="Zaburannyi N."/>
            <person name="Bunk B."/>
            <person name="Overmann J."/>
            <person name="Mueller R."/>
        </authorList>
    </citation>
    <scope>NUCLEOTIDE SEQUENCE [LARGE SCALE GENOMIC DNA]</scope>
    <source>
        <strain evidence="2 3">So ce836</strain>
    </source>
</reference>
<dbReference type="GO" id="GO:0046464">
    <property type="term" value="P:acylglycerol catabolic process"/>
    <property type="evidence" value="ECO:0007669"/>
    <property type="project" value="TreeGrafter"/>
</dbReference>
<dbReference type="Proteomes" id="UP000295497">
    <property type="component" value="Chromosome"/>
</dbReference>
<proteinExistence type="predicted"/>
<dbReference type="PRINTS" id="PR00412">
    <property type="entry name" value="EPOXHYDRLASE"/>
</dbReference>
<dbReference type="Gene3D" id="3.40.50.1820">
    <property type="entry name" value="alpha/beta hydrolase"/>
    <property type="match status" value="1"/>
</dbReference>
<name>A0A4P2QWF3_SORCE</name>
<dbReference type="InterPro" id="IPR000639">
    <property type="entry name" value="Epox_hydrolase-like"/>
</dbReference>
<evidence type="ECO:0000313" key="3">
    <source>
        <dbReference type="Proteomes" id="UP000295497"/>
    </source>
</evidence>
<protein>
    <submittedName>
        <fullName evidence="2">Hydrolase</fullName>
        <ecNumber evidence="2">3.-.-.-</ecNumber>
    </submittedName>
</protein>
<dbReference type="GO" id="GO:0047372">
    <property type="term" value="F:monoacylglycerol lipase activity"/>
    <property type="evidence" value="ECO:0007669"/>
    <property type="project" value="TreeGrafter"/>
</dbReference>
<gene>
    <name evidence="2" type="ORF">SOCE836_069940</name>
</gene>
<dbReference type="Pfam" id="PF00561">
    <property type="entry name" value="Abhydrolase_1"/>
    <property type="match status" value="1"/>
</dbReference>
<organism evidence="2 3">
    <name type="scientific">Sorangium cellulosum</name>
    <name type="common">Polyangium cellulosum</name>
    <dbReference type="NCBI Taxonomy" id="56"/>
    <lineage>
        <taxon>Bacteria</taxon>
        <taxon>Pseudomonadati</taxon>
        <taxon>Myxococcota</taxon>
        <taxon>Polyangia</taxon>
        <taxon>Polyangiales</taxon>
        <taxon>Polyangiaceae</taxon>
        <taxon>Sorangium</taxon>
    </lineage>
</organism>
<dbReference type="EMBL" id="CP012672">
    <property type="protein sequence ID" value="AUX34817.1"/>
    <property type="molecule type" value="Genomic_DNA"/>
</dbReference>
<evidence type="ECO:0000259" key="1">
    <source>
        <dbReference type="Pfam" id="PF00561"/>
    </source>
</evidence>
<evidence type="ECO:0000313" key="2">
    <source>
        <dbReference type="EMBL" id="AUX34817.1"/>
    </source>
</evidence>
<dbReference type="PRINTS" id="PR00111">
    <property type="entry name" value="ABHYDROLASE"/>
</dbReference>
<dbReference type="InterPro" id="IPR050266">
    <property type="entry name" value="AB_hydrolase_sf"/>
</dbReference>
<dbReference type="GO" id="GO:0016020">
    <property type="term" value="C:membrane"/>
    <property type="evidence" value="ECO:0007669"/>
    <property type="project" value="TreeGrafter"/>
</dbReference>
<dbReference type="AlphaFoldDB" id="A0A4P2QWF3"/>
<sequence>MELQHTTIHGHDIAFRREGRGPLMVLIHGMVGSSATWRHVIPALARRFTVVAPDLLGHGASAKPRTDYSLGAYASSIRDLMAALGHDRGTLVGHSFGGGVAMQTVYQFPECCERLVLVGSGGLGIEVNALLRALSLPGAELALPIGCWPLSRALVRFALRPERFLTRAAVRLLERRGRRPGPVLVEFVNAYSSLADADARRAFVQTLRSVIDRAGQRVSAHDRLYLTAEVPTLIVWGTNDPVIPVAHARDAHASMPGSRLDLFDAVGHYPHCEDPEKFVRVLEGFVDTTEPARVSAQRWRELLTRGRAA</sequence>
<dbReference type="PANTHER" id="PTHR43798">
    <property type="entry name" value="MONOACYLGLYCEROL LIPASE"/>
    <property type="match status" value="1"/>
</dbReference>
<dbReference type="RefSeq" id="WP_129577953.1">
    <property type="nucleotide sequence ID" value="NZ_CP012672.1"/>
</dbReference>